<feature type="compositionally biased region" description="Low complexity" evidence="1">
    <location>
        <begin position="87"/>
        <end position="99"/>
    </location>
</feature>
<feature type="region of interest" description="Disordered" evidence="1">
    <location>
        <begin position="83"/>
        <end position="120"/>
    </location>
</feature>
<protein>
    <submittedName>
        <fullName evidence="2">Uncharacterized protein</fullName>
    </submittedName>
</protein>
<gene>
    <name evidence="2" type="ORF">E3E12_01585</name>
</gene>
<reference evidence="2 3" key="1">
    <citation type="submission" date="2019-03" db="EMBL/GenBank/DDBJ databases">
        <title>The complete genome sequence of Swingsia_sp. F3b2 LMG30590(T).</title>
        <authorList>
            <person name="Chua K.-O."/>
            <person name="Chan K.-G."/>
            <person name="See-Too W.-S."/>
        </authorList>
    </citation>
    <scope>NUCLEOTIDE SEQUENCE [LARGE SCALE GENOMIC DNA]</scope>
    <source>
        <strain evidence="2 3">F3b2</strain>
    </source>
</reference>
<dbReference type="KEGG" id="swf:E3E12_01585"/>
<name>A0A4Y6U6V8_9PROT</name>
<dbReference type="OrthoDB" id="8156917at2"/>
<proteinExistence type="predicted"/>
<dbReference type="AlphaFoldDB" id="A0A4Y6U6V8"/>
<accession>A0A4Y6U6V8</accession>
<dbReference type="Proteomes" id="UP000318709">
    <property type="component" value="Chromosome"/>
</dbReference>
<dbReference type="RefSeq" id="WP_141442748.1">
    <property type="nucleotide sequence ID" value="NZ_CP038231.1"/>
</dbReference>
<sequence>MNETYHVVTVAIEDLTRDQCVSEAFNVLADKVRWWGGRGLFPLGAPQFVKLGNGTTHHVFQALAAVPGSAAYLEGGEKTAATAPHVQAPALTQPAAAPASVEPQPKPLTPAQAAAQAANA</sequence>
<evidence type="ECO:0000313" key="2">
    <source>
        <dbReference type="EMBL" id="QDH13103.1"/>
    </source>
</evidence>
<keyword evidence="3" id="KW-1185">Reference proteome</keyword>
<feature type="compositionally biased region" description="Low complexity" evidence="1">
    <location>
        <begin position="111"/>
        <end position="120"/>
    </location>
</feature>
<evidence type="ECO:0000313" key="3">
    <source>
        <dbReference type="Proteomes" id="UP000318709"/>
    </source>
</evidence>
<organism evidence="2 3">
    <name type="scientific">Formicincola oecophyllae</name>
    <dbReference type="NCBI Taxonomy" id="2558361"/>
    <lineage>
        <taxon>Bacteria</taxon>
        <taxon>Pseudomonadati</taxon>
        <taxon>Pseudomonadota</taxon>
        <taxon>Alphaproteobacteria</taxon>
        <taxon>Acetobacterales</taxon>
        <taxon>Acetobacteraceae</taxon>
        <taxon>Formicincola</taxon>
    </lineage>
</organism>
<evidence type="ECO:0000256" key="1">
    <source>
        <dbReference type="SAM" id="MobiDB-lite"/>
    </source>
</evidence>
<dbReference type="EMBL" id="CP038231">
    <property type="protein sequence ID" value="QDH13103.1"/>
    <property type="molecule type" value="Genomic_DNA"/>
</dbReference>